<reference evidence="2" key="1">
    <citation type="journal article" date="2023" name="Front. Plant Sci.">
        <title>Chromosomal-level genome assembly of Melastoma candidum provides insights into trichome evolution.</title>
        <authorList>
            <person name="Zhong Y."/>
            <person name="Wu W."/>
            <person name="Sun C."/>
            <person name="Zou P."/>
            <person name="Liu Y."/>
            <person name="Dai S."/>
            <person name="Zhou R."/>
        </authorList>
    </citation>
    <scope>NUCLEOTIDE SEQUENCE [LARGE SCALE GENOMIC DNA]</scope>
</reference>
<dbReference type="Proteomes" id="UP001057402">
    <property type="component" value="Chromosome 3"/>
</dbReference>
<accession>A0ACB9RNP7</accession>
<dbReference type="EMBL" id="CM042882">
    <property type="protein sequence ID" value="KAI4379234.1"/>
    <property type="molecule type" value="Genomic_DNA"/>
</dbReference>
<evidence type="ECO:0000313" key="1">
    <source>
        <dbReference type="EMBL" id="KAI4379234.1"/>
    </source>
</evidence>
<protein>
    <submittedName>
        <fullName evidence="1">Uncharacterized protein</fullName>
    </submittedName>
</protein>
<organism evidence="1 2">
    <name type="scientific">Melastoma candidum</name>
    <dbReference type="NCBI Taxonomy" id="119954"/>
    <lineage>
        <taxon>Eukaryota</taxon>
        <taxon>Viridiplantae</taxon>
        <taxon>Streptophyta</taxon>
        <taxon>Embryophyta</taxon>
        <taxon>Tracheophyta</taxon>
        <taxon>Spermatophyta</taxon>
        <taxon>Magnoliopsida</taxon>
        <taxon>eudicotyledons</taxon>
        <taxon>Gunneridae</taxon>
        <taxon>Pentapetalae</taxon>
        <taxon>rosids</taxon>
        <taxon>malvids</taxon>
        <taxon>Myrtales</taxon>
        <taxon>Melastomataceae</taxon>
        <taxon>Melastomatoideae</taxon>
        <taxon>Melastomateae</taxon>
        <taxon>Melastoma</taxon>
    </lineage>
</organism>
<gene>
    <name evidence="1" type="ORF">MLD38_005558</name>
</gene>
<evidence type="ECO:0000313" key="2">
    <source>
        <dbReference type="Proteomes" id="UP001057402"/>
    </source>
</evidence>
<comment type="caution">
    <text evidence="1">The sequence shown here is derived from an EMBL/GenBank/DDBJ whole genome shotgun (WGS) entry which is preliminary data.</text>
</comment>
<name>A0ACB9RNP7_9MYRT</name>
<sequence length="127" mass="14458">MLMEEAMEGGNLGPYKEKLRTFPNMSSKPQTLLIVRLLMGINFRVLLMLVLLVLGGIFHIGTRTSPVIVLVFTIVIFSFLLSTFLTKWVLSKDEGPPEMAEISEAIRDGAEGFFRLNMVLSLRWQYY</sequence>
<proteinExistence type="predicted"/>
<keyword evidence="2" id="KW-1185">Reference proteome</keyword>